<dbReference type="EMBL" id="RJSE01000007">
    <property type="protein sequence ID" value="RNL62677.1"/>
    <property type="molecule type" value="Genomic_DNA"/>
</dbReference>
<dbReference type="RefSeq" id="WP_123227973.1">
    <property type="nucleotide sequence ID" value="NZ_RJSE01000007.1"/>
</dbReference>
<gene>
    <name evidence="2" type="ORF">EFK50_13055</name>
</gene>
<name>A0A3N0CGW5_9ACTN</name>
<keyword evidence="1" id="KW-0472">Membrane</keyword>
<keyword evidence="1" id="KW-1133">Transmembrane helix</keyword>
<evidence type="ECO:0000313" key="2">
    <source>
        <dbReference type="EMBL" id="RNL62677.1"/>
    </source>
</evidence>
<feature type="transmembrane region" description="Helical" evidence="1">
    <location>
        <begin position="98"/>
        <end position="115"/>
    </location>
</feature>
<evidence type="ECO:0000256" key="1">
    <source>
        <dbReference type="SAM" id="Phobius"/>
    </source>
</evidence>
<sequence length="300" mass="31916">MIAFMLASGLVAVATLRVYRLAFPPRVDLVTAVGRWDESRARPSRVQSIRATSSDTLTGRLGSLVAEQLMRRARNLGSLTQDLAISGATLEEHMSKSLALAGVGFVGPIAIVSFLDALGLGLPLIFGPILGIGLAGAMLVVVHHELQESARKSRAEFRRTLSIYLDLVAMSMQAGRGHSEALPASAAIGSGWAFTQLQDAIEGARFSGVTPWTALGQLGERLGLRELTDLEGALRLANDDGAKVRATLIARAETLRAQRIADADAAAAQATESMKFAPIVMVFVFLSYELYPSVARLFAG</sequence>
<accession>A0A3N0CGW5</accession>
<evidence type="ECO:0008006" key="4">
    <source>
        <dbReference type="Google" id="ProtNLM"/>
    </source>
</evidence>
<dbReference type="OrthoDB" id="5243064at2"/>
<evidence type="ECO:0000313" key="3">
    <source>
        <dbReference type="Proteomes" id="UP000267128"/>
    </source>
</evidence>
<comment type="caution">
    <text evidence="2">The sequence shown here is derived from an EMBL/GenBank/DDBJ whole genome shotgun (WGS) entry which is preliminary data.</text>
</comment>
<reference evidence="2 3" key="1">
    <citation type="submission" date="2018-11" db="EMBL/GenBank/DDBJ databases">
        <authorList>
            <person name="Li F."/>
        </authorList>
    </citation>
    <scope>NUCLEOTIDE SEQUENCE [LARGE SCALE GENOMIC DNA]</scope>
    <source>
        <strain evidence="2 3">Gsoil 097</strain>
    </source>
</reference>
<dbReference type="AlphaFoldDB" id="A0A3N0CGW5"/>
<keyword evidence="3" id="KW-1185">Reference proteome</keyword>
<dbReference type="PANTHER" id="PTHR35007">
    <property type="entry name" value="INTEGRAL MEMBRANE PROTEIN-RELATED"/>
    <property type="match status" value="1"/>
</dbReference>
<feature type="transmembrane region" description="Helical" evidence="1">
    <location>
        <begin position="121"/>
        <end position="142"/>
    </location>
</feature>
<dbReference type="Proteomes" id="UP000267128">
    <property type="component" value="Unassembled WGS sequence"/>
</dbReference>
<organism evidence="2 3">
    <name type="scientific">Nocardioides marmoriginsengisoli</name>
    <dbReference type="NCBI Taxonomy" id="661483"/>
    <lineage>
        <taxon>Bacteria</taxon>
        <taxon>Bacillati</taxon>
        <taxon>Actinomycetota</taxon>
        <taxon>Actinomycetes</taxon>
        <taxon>Propionibacteriales</taxon>
        <taxon>Nocardioidaceae</taxon>
        <taxon>Nocardioides</taxon>
    </lineage>
</organism>
<keyword evidence="1" id="KW-0812">Transmembrane</keyword>
<proteinExistence type="predicted"/>
<dbReference type="PANTHER" id="PTHR35007:SF1">
    <property type="entry name" value="PILUS ASSEMBLY PROTEIN"/>
    <property type="match status" value="1"/>
</dbReference>
<protein>
    <recommendedName>
        <fullName evidence="4">Type II secretion system protein GspF domain-containing protein</fullName>
    </recommendedName>
</protein>